<protein>
    <submittedName>
        <fullName evidence="13">DUF4118 domain-containing protein</fullName>
    </submittedName>
</protein>
<dbReference type="SUPFAM" id="SSF55874">
    <property type="entry name" value="ATPase domain of HSP90 chaperone/DNA topoisomerase II/histidine kinase"/>
    <property type="match status" value="1"/>
</dbReference>
<evidence type="ECO:0000256" key="2">
    <source>
        <dbReference type="ARBA" id="ARBA00022553"/>
    </source>
</evidence>
<reference evidence="13 14" key="1">
    <citation type="submission" date="2020-05" db="EMBL/GenBank/DDBJ databases">
        <title>Ramlibacter rhizophilus sp. nov., isolated from rhizosphere soil of national flower Mugunghwa from South Korea.</title>
        <authorList>
            <person name="Zheng-Fei Y."/>
            <person name="Huan T."/>
        </authorList>
    </citation>
    <scope>NUCLEOTIDE SEQUENCE [LARGE SCALE GENOMIC DNA]</scope>
    <source>
        <strain evidence="13 14">H242</strain>
    </source>
</reference>
<keyword evidence="5" id="KW-0547">Nucleotide-binding</keyword>
<dbReference type="Proteomes" id="UP000500826">
    <property type="component" value="Chromosome"/>
</dbReference>
<dbReference type="InterPro" id="IPR038318">
    <property type="entry name" value="KdpD_sf"/>
</dbReference>
<evidence type="ECO:0000259" key="12">
    <source>
        <dbReference type="Pfam" id="PF13493"/>
    </source>
</evidence>
<comment type="subcellular location">
    <subcellularLocation>
        <location evidence="1">Membrane</location>
        <topology evidence="1">Multi-pass membrane protein</topology>
    </subcellularLocation>
</comment>
<evidence type="ECO:0000256" key="11">
    <source>
        <dbReference type="SAM" id="Phobius"/>
    </source>
</evidence>
<dbReference type="InterPro" id="IPR036890">
    <property type="entry name" value="HATPase_C_sf"/>
</dbReference>
<proteinExistence type="predicted"/>
<name>A0ABX6NZZ1_9BURK</name>
<gene>
    <name evidence="13" type="ORF">HK414_01470</name>
</gene>
<evidence type="ECO:0000256" key="9">
    <source>
        <dbReference type="ARBA" id="ARBA00023012"/>
    </source>
</evidence>
<feature type="transmembrane region" description="Helical" evidence="11">
    <location>
        <begin position="15"/>
        <end position="32"/>
    </location>
</feature>
<feature type="domain" description="Sensor protein KdpD transmembrane" evidence="12">
    <location>
        <begin position="15"/>
        <end position="119"/>
    </location>
</feature>
<keyword evidence="8 11" id="KW-1133">Transmembrane helix</keyword>
<dbReference type="Gene3D" id="3.30.565.10">
    <property type="entry name" value="Histidine kinase-like ATPase, C-terminal domain"/>
    <property type="match status" value="1"/>
</dbReference>
<dbReference type="Pfam" id="PF13493">
    <property type="entry name" value="DUF4118"/>
    <property type="match status" value="1"/>
</dbReference>
<evidence type="ECO:0000256" key="5">
    <source>
        <dbReference type="ARBA" id="ARBA00022741"/>
    </source>
</evidence>
<keyword evidence="7" id="KW-0067">ATP-binding</keyword>
<keyword evidence="2" id="KW-0597">Phosphoprotein</keyword>
<evidence type="ECO:0000313" key="13">
    <source>
        <dbReference type="EMBL" id="QJW83355.1"/>
    </source>
</evidence>
<keyword evidence="3" id="KW-0808">Transferase</keyword>
<organism evidence="13 14">
    <name type="scientific">Ramlibacter terrae</name>
    <dbReference type="NCBI Taxonomy" id="2732511"/>
    <lineage>
        <taxon>Bacteria</taxon>
        <taxon>Pseudomonadati</taxon>
        <taxon>Pseudomonadota</taxon>
        <taxon>Betaproteobacteria</taxon>
        <taxon>Burkholderiales</taxon>
        <taxon>Comamonadaceae</taxon>
        <taxon>Ramlibacter</taxon>
    </lineage>
</organism>
<keyword evidence="9" id="KW-0902">Two-component regulatory system</keyword>
<dbReference type="EMBL" id="CP053418">
    <property type="protein sequence ID" value="QJW83355.1"/>
    <property type="molecule type" value="Genomic_DNA"/>
</dbReference>
<evidence type="ECO:0000256" key="4">
    <source>
        <dbReference type="ARBA" id="ARBA00022692"/>
    </source>
</evidence>
<reference evidence="13 14" key="2">
    <citation type="submission" date="2020-05" db="EMBL/GenBank/DDBJ databases">
        <authorList>
            <person name="Khan S.A."/>
            <person name="Jeon C.O."/>
            <person name="Chun B.H."/>
        </authorList>
    </citation>
    <scope>NUCLEOTIDE SEQUENCE [LARGE SCALE GENOMIC DNA]</scope>
    <source>
        <strain evidence="13 14">H242</strain>
    </source>
</reference>
<feature type="transmembrane region" description="Helical" evidence="11">
    <location>
        <begin position="44"/>
        <end position="77"/>
    </location>
</feature>
<dbReference type="InterPro" id="IPR025201">
    <property type="entry name" value="KdpD_TM"/>
</dbReference>
<keyword evidence="10 11" id="KW-0472">Membrane</keyword>
<evidence type="ECO:0000256" key="7">
    <source>
        <dbReference type="ARBA" id="ARBA00022840"/>
    </source>
</evidence>
<keyword evidence="6" id="KW-0418">Kinase</keyword>
<dbReference type="Gene3D" id="1.20.120.620">
    <property type="entry name" value="Backbone structure of the membrane domain of e. Coli histidine kinase receptor kdpd"/>
    <property type="match status" value="1"/>
</dbReference>
<evidence type="ECO:0000256" key="3">
    <source>
        <dbReference type="ARBA" id="ARBA00022679"/>
    </source>
</evidence>
<keyword evidence="14" id="KW-1185">Reference proteome</keyword>
<evidence type="ECO:0000256" key="8">
    <source>
        <dbReference type="ARBA" id="ARBA00022989"/>
    </source>
</evidence>
<sequence>MQPDPILPAVRWRDYLLAVARVAAALFLRFLLNPVLGQQGPYLILTLSIVLAALYGGFGPAMLATALSTLVGTYLFVGSKPGWDSVLEPANIWRTVLFLAIGLSISIIGGRLRRSRHELSAAVRDLRRSNLGKEHRLTTDLPPGPAVVRGDANRLVQVFANLLVNAASTPRPAAASR</sequence>
<evidence type="ECO:0000313" key="14">
    <source>
        <dbReference type="Proteomes" id="UP000500826"/>
    </source>
</evidence>
<keyword evidence="4 11" id="KW-0812">Transmembrane</keyword>
<accession>A0ABX6NZZ1</accession>
<evidence type="ECO:0000256" key="6">
    <source>
        <dbReference type="ARBA" id="ARBA00022777"/>
    </source>
</evidence>
<evidence type="ECO:0000256" key="10">
    <source>
        <dbReference type="ARBA" id="ARBA00023136"/>
    </source>
</evidence>
<evidence type="ECO:0000256" key="1">
    <source>
        <dbReference type="ARBA" id="ARBA00004141"/>
    </source>
</evidence>
<feature type="transmembrane region" description="Helical" evidence="11">
    <location>
        <begin position="92"/>
        <end position="110"/>
    </location>
</feature>